<dbReference type="EMBL" id="CP117449">
    <property type="protein sequence ID" value="WLH10355.1"/>
    <property type="molecule type" value="Genomic_DNA"/>
</dbReference>
<organism evidence="1 2">
    <name type="scientific">Pseudomonas hefeiensis</name>
    <dbReference type="NCBI Taxonomy" id="2738125"/>
    <lineage>
        <taxon>Bacteria</taxon>
        <taxon>Pseudomonadati</taxon>
        <taxon>Pseudomonadota</taxon>
        <taxon>Gammaproteobacteria</taxon>
        <taxon>Pseudomonadales</taxon>
        <taxon>Pseudomonadaceae</taxon>
        <taxon>Pseudomonas</taxon>
    </lineage>
</organism>
<evidence type="ECO:0000313" key="2">
    <source>
        <dbReference type="Proteomes" id="UP001230339"/>
    </source>
</evidence>
<dbReference type="RefSeq" id="WP_305384013.1">
    <property type="nucleotide sequence ID" value="NZ_CP117426.1"/>
</dbReference>
<evidence type="ECO:0000313" key="1">
    <source>
        <dbReference type="EMBL" id="WLH10355.1"/>
    </source>
</evidence>
<dbReference type="Proteomes" id="UP001230339">
    <property type="component" value="Chromosome"/>
</dbReference>
<accession>A0ABY9G3Z7</accession>
<gene>
    <name evidence="1" type="ORF">PSH57_15710</name>
</gene>
<keyword evidence="2" id="KW-1185">Reference proteome</keyword>
<reference evidence="1 2" key="1">
    <citation type="submission" date="2023-02" db="EMBL/GenBank/DDBJ databases">
        <title>Evolution of Hrp T3SS in non-pathogenic Pseudomonas fluorescens.</title>
        <authorList>
            <person name="Liao K."/>
            <person name="Wei H."/>
            <person name="Gu Y."/>
        </authorList>
    </citation>
    <scope>NUCLEOTIDE SEQUENCE [LARGE SCALE GENOMIC DNA]</scope>
    <source>
        <strain evidence="1 2">FP205</strain>
    </source>
</reference>
<sequence length="197" mass="21531">MKPEMITLKHGDATIKMPASSLAKIAMASTFAVVFPQAANVAPAAPTTIPALGEYWPGQGGVNAGFVSACGDVPAHYLIIGDKDLGEFKWGRYREESEATSRWDGKLNTDALIAAGDHPAAKEARAYTADGHVDFDLPAAAQLYQVWVHGLIAEGAYWSSSQRSANYAFYMYFVDGNQYSTVKSYELRVRPVRRFFI</sequence>
<name>A0ABY9G3Z7_9PSED</name>
<protein>
    <submittedName>
        <fullName evidence="1">DUF1566 domain-containing protein</fullName>
    </submittedName>
</protein>
<proteinExistence type="predicted"/>